<evidence type="ECO:0000313" key="6">
    <source>
        <dbReference type="EMBL" id="CAJ1387924.1"/>
    </source>
</evidence>
<dbReference type="InterPro" id="IPR036691">
    <property type="entry name" value="Endo/exonu/phosph_ase_sf"/>
</dbReference>
<comment type="caution">
    <text evidence="6">The sequence shown here is derived from an EMBL/GenBank/DDBJ whole genome shotgun (WGS) entry which is preliminary data.</text>
</comment>
<name>A0AA36IJJ2_9DINO</name>
<proteinExistence type="inferred from homology"/>
<keyword evidence="7" id="KW-1185">Reference proteome</keyword>
<evidence type="ECO:0000259" key="5">
    <source>
        <dbReference type="Pfam" id="PF03372"/>
    </source>
</evidence>
<dbReference type="GO" id="GO:0003677">
    <property type="term" value="F:DNA binding"/>
    <property type="evidence" value="ECO:0007669"/>
    <property type="project" value="TreeGrafter"/>
</dbReference>
<keyword evidence="3" id="KW-0378">Hydrolase</keyword>
<dbReference type="SMART" id="SM00476">
    <property type="entry name" value="DNaseIc"/>
    <property type="match status" value="1"/>
</dbReference>
<dbReference type="SUPFAM" id="SSF56219">
    <property type="entry name" value="DNase I-like"/>
    <property type="match status" value="1"/>
</dbReference>
<organism evidence="6 7">
    <name type="scientific">Effrenium voratum</name>
    <dbReference type="NCBI Taxonomy" id="2562239"/>
    <lineage>
        <taxon>Eukaryota</taxon>
        <taxon>Sar</taxon>
        <taxon>Alveolata</taxon>
        <taxon>Dinophyceae</taxon>
        <taxon>Suessiales</taxon>
        <taxon>Symbiodiniaceae</taxon>
        <taxon>Effrenium</taxon>
    </lineage>
</organism>
<dbReference type="GO" id="GO:0006308">
    <property type="term" value="P:DNA catabolic process"/>
    <property type="evidence" value="ECO:0007669"/>
    <property type="project" value="InterPro"/>
</dbReference>
<evidence type="ECO:0000256" key="1">
    <source>
        <dbReference type="ARBA" id="ARBA00007359"/>
    </source>
</evidence>
<comment type="similarity">
    <text evidence="1">Belongs to the DNase I family.</text>
</comment>
<dbReference type="AlphaFoldDB" id="A0AA36IJJ2"/>
<evidence type="ECO:0000256" key="2">
    <source>
        <dbReference type="ARBA" id="ARBA00022722"/>
    </source>
</evidence>
<dbReference type="Gene3D" id="3.60.10.10">
    <property type="entry name" value="Endonuclease/exonuclease/phosphatase"/>
    <property type="match status" value="1"/>
</dbReference>
<sequence>MIGLGLLLQLAASQQIITEAPACDGVFLATFNIQNYGESKASKSAVLDALAAVIVRYDVVTIQEISQMPDGTGECGENTESSICSLQVAVNAHSPRHFSLRISPRIGDEQYAILYDTTLGTYLSGDEFPDSTATFSRPPYAFHLDIGGARLAIASTHTSPSTASAEIAKYPSVLSWMEGAFAADYYMVAGDFNADGSYFDEDSEWTSIMSSLPNYTLLTGNDLDTTVSSSSNTYDRIIASSHLQASPAAVFHIEEHVNLSGVFEQGCADGYISSSICSSSPVQWFEVTKELSDHYPVELCMHLNGTCSDCAAPTALSAGDCAVVGFQADDPDDFAILLLAAVSGGQTIYVTDNGVKADGSFRDSEGVLQFTASGPLPVGGLLRRENFTTASGSFALSSSGDQLVVYTGTKDRPTFLCAINFEGTGWQSDATSAATSALPPGLDALALDETDNAVYLGNTSGSVEELRLWTRDATNWASAGLRDQITLPSAFTIVTPSTMGPTSATTTSTSSMSTDISTSASTSTSTSASEAVTTVSGTSGANSTTSTADGWPVLVAAARTRWLPVWLIALVSARITL</sequence>
<dbReference type="GO" id="GO:0004530">
    <property type="term" value="F:deoxyribonuclease I activity"/>
    <property type="evidence" value="ECO:0007669"/>
    <property type="project" value="TreeGrafter"/>
</dbReference>
<dbReference type="InterPro" id="IPR005135">
    <property type="entry name" value="Endo/exonuclease/phosphatase"/>
</dbReference>
<dbReference type="GO" id="GO:0005634">
    <property type="term" value="C:nucleus"/>
    <property type="evidence" value="ECO:0007669"/>
    <property type="project" value="TreeGrafter"/>
</dbReference>
<gene>
    <name evidence="6" type="ORF">EVOR1521_LOCUS13898</name>
</gene>
<evidence type="ECO:0000256" key="3">
    <source>
        <dbReference type="ARBA" id="ARBA00022801"/>
    </source>
</evidence>
<dbReference type="Pfam" id="PF03372">
    <property type="entry name" value="Exo_endo_phos"/>
    <property type="match status" value="1"/>
</dbReference>
<protein>
    <recommendedName>
        <fullName evidence="5">Endonuclease/exonuclease/phosphatase domain-containing protein</fullName>
    </recommendedName>
</protein>
<feature type="region of interest" description="Disordered" evidence="4">
    <location>
        <begin position="498"/>
        <end position="545"/>
    </location>
</feature>
<evidence type="ECO:0000313" key="7">
    <source>
        <dbReference type="Proteomes" id="UP001178507"/>
    </source>
</evidence>
<dbReference type="PANTHER" id="PTHR11371">
    <property type="entry name" value="DEOXYRIBONUCLEASE"/>
    <property type="match status" value="1"/>
</dbReference>
<feature type="domain" description="Endonuclease/exonuclease/phosphatase" evidence="5">
    <location>
        <begin position="29"/>
        <end position="257"/>
    </location>
</feature>
<dbReference type="Proteomes" id="UP001178507">
    <property type="component" value="Unassembled WGS sequence"/>
</dbReference>
<dbReference type="PRINTS" id="PR00130">
    <property type="entry name" value="DNASEI"/>
</dbReference>
<dbReference type="InterPro" id="IPR016202">
    <property type="entry name" value="DNase_I"/>
</dbReference>
<dbReference type="PANTHER" id="PTHR11371:SF31">
    <property type="entry name" value="EXTRACELLULAR NUCLEASE"/>
    <property type="match status" value="1"/>
</dbReference>
<keyword evidence="2" id="KW-0540">Nuclease</keyword>
<accession>A0AA36IJJ2</accession>
<reference evidence="6" key="1">
    <citation type="submission" date="2023-08" db="EMBL/GenBank/DDBJ databases">
        <authorList>
            <person name="Chen Y."/>
            <person name="Shah S."/>
            <person name="Dougan E. K."/>
            <person name="Thang M."/>
            <person name="Chan C."/>
        </authorList>
    </citation>
    <scope>NUCLEOTIDE SEQUENCE</scope>
</reference>
<evidence type="ECO:0000256" key="4">
    <source>
        <dbReference type="SAM" id="MobiDB-lite"/>
    </source>
</evidence>
<dbReference type="EMBL" id="CAUJNA010001602">
    <property type="protein sequence ID" value="CAJ1387924.1"/>
    <property type="molecule type" value="Genomic_DNA"/>
</dbReference>